<dbReference type="PANTHER" id="PTHR47967">
    <property type="entry name" value="OS07G0603500 PROTEIN-RELATED"/>
    <property type="match status" value="1"/>
</dbReference>
<dbReference type="PANTHER" id="PTHR47967:SF60">
    <property type="entry name" value="PROTEIN ASPARTIC PROTEASE IN GUARD CELL 1-LIKE"/>
    <property type="match status" value="1"/>
</dbReference>
<evidence type="ECO:0000313" key="9">
    <source>
        <dbReference type="Proteomes" id="UP000325081"/>
    </source>
</evidence>
<evidence type="ECO:0000313" key="8">
    <source>
        <dbReference type="EMBL" id="GER36633.1"/>
    </source>
</evidence>
<evidence type="ECO:0000256" key="6">
    <source>
        <dbReference type="SAM" id="SignalP"/>
    </source>
</evidence>
<dbReference type="InterPro" id="IPR033121">
    <property type="entry name" value="PEPTIDASE_A1"/>
</dbReference>
<dbReference type="EMBL" id="BKCP01005183">
    <property type="protein sequence ID" value="GER36633.1"/>
    <property type="molecule type" value="Genomic_DNA"/>
</dbReference>
<gene>
    <name evidence="8" type="ORF">STAS_12971</name>
</gene>
<dbReference type="InterPro" id="IPR032799">
    <property type="entry name" value="TAXi_C"/>
</dbReference>
<dbReference type="FunFam" id="2.40.70.10:FF:000031">
    <property type="entry name" value="Aspartyl protease AED1"/>
    <property type="match status" value="1"/>
</dbReference>
<keyword evidence="2 5" id="KW-0645">Protease</keyword>
<keyword evidence="3 5" id="KW-0378">Hydrolase</keyword>
<dbReference type="InterPro" id="IPR021109">
    <property type="entry name" value="Peptidase_aspartic_dom_sf"/>
</dbReference>
<dbReference type="PROSITE" id="PS00141">
    <property type="entry name" value="ASP_PROTEASE"/>
    <property type="match status" value="1"/>
</dbReference>
<dbReference type="PROSITE" id="PS51767">
    <property type="entry name" value="PEPTIDASE_A1"/>
    <property type="match status" value="1"/>
</dbReference>
<dbReference type="AlphaFoldDB" id="A0A5A7PUT8"/>
<evidence type="ECO:0000256" key="5">
    <source>
        <dbReference type="RuleBase" id="RU000454"/>
    </source>
</evidence>
<protein>
    <submittedName>
        <fullName evidence="8">Eukaryotic aspartyl protease family protein</fullName>
    </submittedName>
</protein>
<dbReference type="OrthoDB" id="2747330at2759"/>
<feature type="active site" evidence="4">
    <location>
        <position position="336"/>
    </location>
</feature>
<dbReference type="SUPFAM" id="SSF50630">
    <property type="entry name" value="Acid proteases"/>
    <property type="match status" value="1"/>
</dbReference>
<feature type="domain" description="Peptidase A1" evidence="7">
    <location>
        <begin position="122"/>
        <end position="452"/>
    </location>
</feature>
<dbReference type="InterPro" id="IPR032861">
    <property type="entry name" value="TAXi_N"/>
</dbReference>
<evidence type="ECO:0000259" key="7">
    <source>
        <dbReference type="PROSITE" id="PS51767"/>
    </source>
</evidence>
<keyword evidence="9" id="KW-1185">Reference proteome</keyword>
<keyword evidence="5" id="KW-0064">Aspartyl protease</keyword>
<organism evidence="8 9">
    <name type="scientific">Striga asiatica</name>
    <name type="common">Asiatic witchweed</name>
    <name type="synonym">Buchnera asiatica</name>
    <dbReference type="NCBI Taxonomy" id="4170"/>
    <lineage>
        <taxon>Eukaryota</taxon>
        <taxon>Viridiplantae</taxon>
        <taxon>Streptophyta</taxon>
        <taxon>Embryophyta</taxon>
        <taxon>Tracheophyta</taxon>
        <taxon>Spermatophyta</taxon>
        <taxon>Magnoliopsida</taxon>
        <taxon>eudicotyledons</taxon>
        <taxon>Gunneridae</taxon>
        <taxon>Pentapetalae</taxon>
        <taxon>asterids</taxon>
        <taxon>lamiids</taxon>
        <taxon>Lamiales</taxon>
        <taxon>Orobanchaceae</taxon>
        <taxon>Buchnereae</taxon>
        <taxon>Striga</taxon>
    </lineage>
</organism>
<feature type="signal peptide" evidence="6">
    <location>
        <begin position="1"/>
        <end position="30"/>
    </location>
</feature>
<accession>A0A5A7PUT8</accession>
<dbReference type="InterPro" id="IPR001969">
    <property type="entry name" value="Aspartic_peptidase_AS"/>
</dbReference>
<dbReference type="InterPro" id="IPR001461">
    <property type="entry name" value="Aspartic_peptidase_A1"/>
</dbReference>
<dbReference type="GO" id="GO:0006508">
    <property type="term" value="P:proteolysis"/>
    <property type="evidence" value="ECO:0007669"/>
    <property type="project" value="UniProtKB-KW"/>
</dbReference>
<dbReference type="Pfam" id="PF14543">
    <property type="entry name" value="TAXi_N"/>
    <property type="match status" value="1"/>
</dbReference>
<comment type="caution">
    <text evidence="8">The sequence shown here is derived from an EMBL/GenBank/DDBJ whole genome shotgun (WGS) entry which is preliminary data.</text>
</comment>
<keyword evidence="6" id="KW-0732">Signal</keyword>
<comment type="similarity">
    <text evidence="1 5">Belongs to the peptidase A1 family.</text>
</comment>
<dbReference type="InterPro" id="IPR051708">
    <property type="entry name" value="Plant_Aspart_Prot_A1"/>
</dbReference>
<evidence type="ECO:0000256" key="1">
    <source>
        <dbReference type="ARBA" id="ARBA00007447"/>
    </source>
</evidence>
<name>A0A5A7PUT8_STRAF</name>
<reference evidence="9" key="1">
    <citation type="journal article" date="2019" name="Curr. Biol.">
        <title>Genome Sequence of Striga asiatica Provides Insight into the Evolution of Plant Parasitism.</title>
        <authorList>
            <person name="Yoshida S."/>
            <person name="Kim S."/>
            <person name="Wafula E.K."/>
            <person name="Tanskanen J."/>
            <person name="Kim Y.M."/>
            <person name="Honaas L."/>
            <person name="Yang Z."/>
            <person name="Spallek T."/>
            <person name="Conn C.E."/>
            <person name="Ichihashi Y."/>
            <person name="Cheong K."/>
            <person name="Cui S."/>
            <person name="Der J.P."/>
            <person name="Gundlach H."/>
            <person name="Jiao Y."/>
            <person name="Hori C."/>
            <person name="Ishida J.K."/>
            <person name="Kasahara H."/>
            <person name="Kiba T."/>
            <person name="Kim M.S."/>
            <person name="Koo N."/>
            <person name="Laohavisit A."/>
            <person name="Lee Y.H."/>
            <person name="Lumba S."/>
            <person name="McCourt P."/>
            <person name="Mortimer J.C."/>
            <person name="Mutuku J.M."/>
            <person name="Nomura T."/>
            <person name="Sasaki-Sekimoto Y."/>
            <person name="Seto Y."/>
            <person name="Wang Y."/>
            <person name="Wakatake T."/>
            <person name="Sakakibara H."/>
            <person name="Demura T."/>
            <person name="Yamaguchi S."/>
            <person name="Yoneyama K."/>
            <person name="Manabe R.I."/>
            <person name="Nelson D.C."/>
            <person name="Schulman A.H."/>
            <person name="Timko M.P."/>
            <person name="dePamphilis C.W."/>
            <person name="Choi D."/>
            <person name="Shirasu K."/>
        </authorList>
    </citation>
    <scope>NUCLEOTIDE SEQUENCE [LARGE SCALE GENOMIC DNA]</scope>
    <source>
        <strain evidence="9">cv. UVA1</strain>
    </source>
</reference>
<evidence type="ECO:0000256" key="3">
    <source>
        <dbReference type="ARBA" id="ARBA00022801"/>
    </source>
</evidence>
<proteinExistence type="inferred from homology"/>
<dbReference type="PRINTS" id="PR00792">
    <property type="entry name" value="PEPSIN"/>
</dbReference>
<dbReference type="GO" id="GO:0004190">
    <property type="term" value="F:aspartic-type endopeptidase activity"/>
    <property type="evidence" value="ECO:0007669"/>
    <property type="project" value="UniProtKB-KW"/>
</dbReference>
<evidence type="ECO:0000256" key="4">
    <source>
        <dbReference type="PIRSR" id="PIRSR601461-1"/>
    </source>
</evidence>
<feature type="chain" id="PRO_5022927951" evidence="6">
    <location>
        <begin position="31"/>
        <end position="460"/>
    </location>
</feature>
<evidence type="ECO:0000256" key="2">
    <source>
        <dbReference type="ARBA" id="ARBA00022670"/>
    </source>
</evidence>
<sequence>MDPSRNTNSASLSTSFLFLLLITSPTIISSSPSLNYHNTFFPTSPSQPHHEPESDPTTMTLSMPLLHVDSLHPAKSSLTPTQLLRLRLRRDILRAEAHKHLRGPAQFNSSIYSGILQGSGEFFTRLMVGTPPQLAQFVVDTGSDLTWLQCMPCRDCFRQSDPVYDPTQSESFKLVPCDSKLCHAHRCRSKDSCHYNVEYGDYSYTKGELATETLTFRTTRLARVALGCGQENRGFFSGAGGLLGLGRGRLSLPAQKGRLFNRTFSYCLVNRYATNGSSWLMFGNPAVSVNAVYTPLVKGRGENMITFYTVRLIGISVGGKAVGLPEAAAEKEVIVDSGTPISRLSQGMYDAVRDAFKEENKNLIPADSPMPELFDTCYSIREGDEVSTVTLQFEGGAFMELPKTNCLVPLDEEGTYCFAFAGVTDGPGILGNTQQQGFRVVFDLEGEQVGFAPDSCVKPT</sequence>
<dbReference type="Gene3D" id="2.40.70.10">
    <property type="entry name" value="Acid Proteases"/>
    <property type="match status" value="2"/>
</dbReference>
<dbReference type="Pfam" id="PF14541">
    <property type="entry name" value="TAXi_C"/>
    <property type="match status" value="1"/>
</dbReference>
<dbReference type="Proteomes" id="UP000325081">
    <property type="component" value="Unassembled WGS sequence"/>
</dbReference>
<feature type="active site" evidence="4">
    <location>
        <position position="140"/>
    </location>
</feature>